<feature type="transmembrane region" description="Helical" evidence="1">
    <location>
        <begin position="432"/>
        <end position="449"/>
    </location>
</feature>
<protein>
    <submittedName>
        <fullName evidence="3">Adenylate/guanylate cyclase domain-containing protein</fullName>
    </submittedName>
</protein>
<comment type="caution">
    <text evidence="3">The sequence shown here is derived from an EMBL/GenBank/DDBJ whole genome shotgun (WGS) entry which is preliminary data.</text>
</comment>
<dbReference type="SUPFAM" id="SSF55073">
    <property type="entry name" value="Nucleotide cyclase"/>
    <property type="match status" value="1"/>
</dbReference>
<dbReference type="InterPro" id="IPR029787">
    <property type="entry name" value="Nucleotide_cyclase"/>
</dbReference>
<dbReference type="PANTHER" id="PTHR43081:SF1">
    <property type="entry name" value="ADENYLATE CYCLASE, TERMINAL-DIFFERENTIATION SPECIFIC"/>
    <property type="match status" value="1"/>
</dbReference>
<reference evidence="3 4" key="1">
    <citation type="submission" date="2019-03" db="EMBL/GenBank/DDBJ databases">
        <title>Algoriphagus sp. nov, a new strain isolated from root system soil of mangrove plant Kandelia.</title>
        <authorList>
            <person name="Yin Q."/>
            <person name="Wang K."/>
            <person name="Song Z."/>
        </authorList>
    </citation>
    <scope>NUCLEOTIDE SEQUENCE [LARGE SCALE GENOMIC DNA]</scope>
    <source>
        <strain evidence="3 4">XY-J91</strain>
    </source>
</reference>
<accession>A0A4Y9QZE1</accession>
<feature type="transmembrane region" description="Helical" evidence="1">
    <location>
        <begin position="282"/>
        <end position="309"/>
    </location>
</feature>
<dbReference type="Proteomes" id="UP000297647">
    <property type="component" value="Unassembled WGS sequence"/>
</dbReference>
<dbReference type="CDD" id="cd07302">
    <property type="entry name" value="CHD"/>
    <property type="match status" value="1"/>
</dbReference>
<dbReference type="GO" id="GO:0035556">
    <property type="term" value="P:intracellular signal transduction"/>
    <property type="evidence" value="ECO:0007669"/>
    <property type="project" value="InterPro"/>
</dbReference>
<dbReference type="InterPro" id="IPR001054">
    <property type="entry name" value="A/G_cyclase"/>
</dbReference>
<sequence length="740" mass="84109">MISQRVRRADAALPESRRSNHSIFFFHQILITFKKTNGNFLSASLCQTADEDYMSVRLRNLFFLLLPILLFASCTGKNYPMAEKGVLDASSWDFEDQGQISLNGEWEFYWMKLLSPGEFSDQENIKYINVPSVWNYETIDDTSLTGTGYATYRLQIKTPNSGEKFGIRVPFHFTAYKLWVNGVALAENGKVGTSKEEMVPQTVPHYIYVDANGNTLELVLQVSNFYFDKGGTPAAYKLGNEAQVSRSQLQNMAIDLFLAGSLFIMGIYHLGLYYLRRKEISTLYFSILCFLILLRTFGLGETFLISMWPDFNFEAYIKLIFLGAFMGPTIFTLFVETIFPEDSKPVLGKVALIGGLLFSLSLLFPARVSTFLLNPYYLFLAVTIIYQLYVVIRAIWNKRDGAWVAFTGMFVMYLASVNDALFDIQIISSGYYSQYGLLILIFCQSFLLSSRFSKAFTSVESLSQHILKIYKANNRFVPSEFLSFLGKESIVDVQLGDHVIKDMTIFFADIRSFTTISETMTPEENFNFINSILQRISPIVRKNGGFIDKFMGDSIMALFPSDPKDAVSTAGELLKELELFNDIRAKSGYQRVKIGIGINSGSLMLGTIGEEERMDGTVISDAVNLASRLESLTKTYGCNIIVSDHLLEQVQEKIRMEYRFLGNVQVKGKTNLVPIYEIFSFDEPELYKPKHKTKADFEKAVQCFMNQEYTEAKALFEKVLLDMPEDKATLYYLEQMTALV</sequence>
<dbReference type="PANTHER" id="PTHR43081">
    <property type="entry name" value="ADENYLATE CYCLASE, TERMINAL-DIFFERENTIATION SPECIFIC-RELATED"/>
    <property type="match status" value="1"/>
</dbReference>
<evidence type="ECO:0000313" key="4">
    <source>
        <dbReference type="Proteomes" id="UP000297647"/>
    </source>
</evidence>
<evidence type="ECO:0000259" key="2">
    <source>
        <dbReference type="PROSITE" id="PS50125"/>
    </source>
</evidence>
<dbReference type="GO" id="GO:0004016">
    <property type="term" value="F:adenylate cyclase activity"/>
    <property type="evidence" value="ECO:0007669"/>
    <property type="project" value="UniProtKB-ARBA"/>
</dbReference>
<dbReference type="Gene3D" id="3.30.70.1230">
    <property type="entry name" value="Nucleotide cyclase"/>
    <property type="match status" value="1"/>
</dbReference>
<keyword evidence="4" id="KW-1185">Reference proteome</keyword>
<dbReference type="AlphaFoldDB" id="A0A4Y9QZE1"/>
<dbReference type="InterPro" id="IPR011623">
    <property type="entry name" value="7TMR_DISM_rcpt_extracell_dom1"/>
</dbReference>
<dbReference type="Pfam" id="PF07695">
    <property type="entry name" value="7TMR-DISM_7TM"/>
    <property type="match status" value="1"/>
</dbReference>
<name>A0A4Y9QZE1_9BACT</name>
<feature type="domain" description="Guanylate cyclase" evidence="2">
    <location>
        <begin position="504"/>
        <end position="630"/>
    </location>
</feature>
<dbReference type="PROSITE" id="PS50125">
    <property type="entry name" value="GUANYLATE_CYCLASE_2"/>
    <property type="match status" value="1"/>
</dbReference>
<dbReference type="Pfam" id="PF00211">
    <property type="entry name" value="Guanylate_cyc"/>
    <property type="match status" value="1"/>
</dbReference>
<dbReference type="EMBL" id="SPSB01000001">
    <property type="protein sequence ID" value="TFV97507.1"/>
    <property type="molecule type" value="Genomic_DNA"/>
</dbReference>
<feature type="transmembrane region" description="Helical" evidence="1">
    <location>
        <begin position="346"/>
        <end position="364"/>
    </location>
</feature>
<evidence type="ECO:0000256" key="1">
    <source>
        <dbReference type="SAM" id="Phobius"/>
    </source>
</evidence>
<dbReference type="SUPFAM" id="SSF49785">
    <property type="entry name" value="Galactose-binding domain-like"/>
    <property type="match status" value="1"/>
</dbReference>
<keyword evidence="1" id="KW-1133">Transmembrane helix</keyword>
<organism evidence="3 4">
    <name type="scientific">Algoriphagus kandeliae</name>
    <dbReference type="NCBI Taxonomy" id="2562278"/>
    <lineage>
        <taxon>Bacteria</taxon>
        <taxon>Pseudomonadati</taxon>
        <taxon>Bacteroidota</taxon>
        <taxon>Cytophagia</taxon>
        <taxon>Cytophagales</taxon>
        <taxon>Cyclobacteriaceae</taxon>
        <taxon>Algoriphagus</taxon>
    </lineage>
</organism>
<gene>
    <name evidence="3" type="ORF">E4S40_02300</name>
</gene>
<dbReference type="InterPro" id="IPR008979">
    <property type="entry name" value="Galactose-bd-like_sf"/>
</dbReference>
<dbReference type="Gene3D" id="2.60.120.260">
    <property type="entry name" value="Galactose-binding domain-like"/>
    <property type="match status" value="1"/>
</dbReference>
<dbReference type="InterPro" id="IPR050697">
    <property type="entry name" value="Adenylyl/Guanylyl_Cyclase_3/4"/>
</dbReference>
<dbReference type="SMART" id="SM00044">
    <property type="entry name" value="CYCc"/>
    <property type="match status" value="1"/>
</dbReference>
<dbReference type="GO" id="GO:0006171">
    <property type="term" value="P:cAMP biosynthetic process"/>
    <property type="evidence" value="ECO:0007669"/>
    <property type="project" value="TreeGrafter"/>
</dbReference>
<keyword evidence="1" id="KW-0812">Transmembrane</keyword>
<feature type="transmembrane region" description="Helical" evidence="1">
    <location>
        <begin position="315"/>
        <end position="334"/>
    </location>
</feature>
<feature type="transmembrane region" description="Helical" evidence="1">
    <location>
        <begin position="403"/>
        <end position="426"/>
    </location>
</feature>
<evidence type="ECO:0000313" key="3">
    <source>
        <dbReference type="EMBL" id="TFV97507.1"/>
    </source>
</evidence>
<feature type="transmembrane region" description="Helical" evidence="1">
    <location>
        <begin position="256"/>
        <end position="275"/>
    </location>
</feature>
<keyword evidence="1" id="KW-0472">Membrane</keyword>
<proteinExistence type="predicted"/>
<feature type="transmembrane region" description="Helical" evidence="1">
    <location>
        <begin position="376"/>
        <end position="396"/>
    </location>
</feature>